<feature type="transmembrane region" description="Helical" evidence="1">
    <location>
        <begin position="227"/>
        <end position="248"/>
    </location>
</feature>
<feature type="transmembrane region" description="Helical" evidence="1">
    <location>
        <begin position="90"/>
        <end position="112"/>
    </location>
</feature>
<dbReference type="SUPFAM" id="SSF103473">
    <property type="entry name" value="MFS general substrate transporter"/>
    <property type="match status" value="1"/>
</dbReference>
<feature type="transmembrane region" description="Helical" evidence="1">
    <location>
        <begin position="197"/>
        <end position="221"/>
    </location>
</feature>
<dbReference type="EMBL" id="CAOF01000186">
    <property type="protein sequence ID" value="CCO49771.1"/>
    <property type="molecule type" value="Genomic_DNA"/>
</dbReference>
<keyword evidence="1" id="KW-1133">Transmembrane helix</keyword>
<accession>A0AAV2VZD8</accession>
<evidence type="ECO:0000256" key="1">
    <source>
        <dbReference type="SAM" id="Phobius"/>
    </source>
</evidence>
<evidence type="ECO:0000313" key="2">
    <source>
        <dbReference type="EMBL" id="CCO49771.1"/>
    </source>
</evidence>
<feature type="transmembrane region" description="Helical" evidence="1">
    <location>
        <begin position="158"/>
        <end position="177"/>
    </location>
</feature>
<feature type="transmembrane region" description="Helical" evidence="1">
    <location>
        <begin position="133"/>
        <end position="152"/>
    </location>
</feature>
<gene>
    <name evidence="2" type="ORF">VIBNISOn1_90013</name>
</gene>
<feature type="transmembrane region" description="Helical" evidence="1">
    <location>
        <begin position="7"/>
        <end position="30"/>
    </location>
</feature>
<feature type="transmembrane region" description="Helical" evidence="1">
    <location>
        <begin position="299"/>
        <end position="319"/>
    </location>
</feature>
<feature type="transmembrane region" description="Helical" evidence="1">
    <location>
        <begin position="255"/>
        <end position="279"/>
    </location>
</feature>
<feature type="transmembrane region" description="Helical" evidence="1">
    <location>
        <begin position="326"/>
        <end position="345"/>
    </location>
</feature>
<dbReference type="InterPro" id="IPR036259">
    <property type="entry name" value="MFS_trans_sf"/>
</dbReference>
<protein>
    <recommendedName>
        <fullName evidence="4">Permease of the major facilitator superfamily</fullName>
    </recommendedName>
</protein>
<feature type="transmembrane region" description="Helical" evidence="1">
    <location>
        <begin position="36"/>
        <end position="59"/>
    </location>
</feature>
<dbReference type="Proteomes" id="UP000018211">
    <property type="component" value="Unassembled WGS sequence"/>
</dbReference>
<keyword evidence="1" id="KW-0812">Transmembrane</keyword>
<feature type="transmembrane region" description="Helical" evidence="1">
    <location>
        <begin position="66"/>
        <end position="84"/>
    </location>
</feature>
<dbReference type="Gene3D" id="1.20.1250.20">
    <property type="entry name" value="MFS general substrate transporter like domains"/>
    <property type="match status" value="1"/>
</dbReference>
<reference evidence="2 3" key="1">
    <citation type="journal article" date="2013" name="ISME J.">
        <title>Comparative genomics of pathogenic lineages of Vibrio nigripulchritudo identifies virulence-associated traits.</title>
        <authorList>
            <person name="Goudenege D."/>
            <person name="Labreuche Y."/>
            <person name="Krin E."/>
            <person name="Ansquer D."/>
            <person name="Mangenot S."/>
            <person name="Calteau A."/>
            <person name="Medigue C."/>
            <person name="Mazel D."/>
            <person name="Polz M.F."/>
            <person name="Le Roux F."/>
        </authorList>
    </citation>
    <scope>NUCLEOTIDE SEQUENCE [LARGE SCALE GENOMIC DNA]</scope>
    <source>
        <strain evidence="2 3">SOn1</strain>
    </source>
</reference>
<dbReference type="RefSeq" id="WP_022613797.1">
    <property type="nucleotide sequence ID" value="NZ_LK391965.1"/>
</dbReference>
<evidence type="ECO:0000313" key="3">
    <source>
        <dbReference type="Proteomes" id="UP000018211"/>
    </source>
</evidence>
<evidence type="ECO:0008006" key="4">
    <source>
        <dbReference type="Google" id="ProtNLM"/>
    </source>
</evidence>
<keyword evidence="1" id="KW-0472">Membrane</keyword>
<name>A0AAV2VZD8_9VIBR</name>
<sequence>MIKFSTSYTLFCILNEISLLAFPLLAAYHSNELSNLFGFVSIYEFLISLFFGVIIGYFVDHDLRGSIYLSSTLLLSASLLFIFAREHYSFLVLVVIFYGFGKAISSSIFSKLTKLISDDKGDYKILSELNVKIRSLVDIFGPLLSAIFIAFFSEEMTSTLMTLIVLFYSYLIFKTKLPQKVECEKITKVKVPTPIKLNIATVSIWNLGYCALYINISYFIMSKGEDFIFESGVILSCVGIGGMLAILLKKLKFKSVFGLLCSLLWSSFFYLDYGFSQALFNMKSMEIFYEVVEQSSSSYLFGLMSSINSLALLTGAYVAINYTFTVEVFSFFCFFFSLVIHIITLRKVYDWKNSFSIKYSS</sequence>
<organism evidence="2 3">
    <name type="scientific">Vibrio nigripulchritudo SOn1</name>
    <dbReference type="NCBI Taxonomy" id="1238450"/>
    <lineage>
        <taxon>Bacteria</taxon>
        <taxon>Pseudomonadati</taxon>
        <taxon>Pseudomonadota</taxon>
        <taxon>Gammaproteobacteria</taxon>
        <taxon>Vibrionales</taxon>
        <taxon>Vibrionaceae</taxon>
        <taxon>Vibrio</taxon>
    </lineage>
</organism>
<comment type="caution">
    <text evidence="2">The sequence shown here is derived from an EMBL/GenBank/DDBJ whole genome shotgun (WGS) entry which is preliminary data.</text>
</comment>
<proteinExistence type="predicted"/>
<dbReference type="AlphaFoldDB" id="A0AAV2VZD8"/>